<name>A0A4Y2VCB1_ARAVE</name>
<dbReference type="AlphaFoldDB" id="A0A4Y2VCB1"/>
<dbReference type="OrthoDB" id="8040188at2759"/>
<dbReference type="PANTHER" id="PTHR45786">
    <property type="entry name" value="DNA BINDING PROTEIN-LIKE"/>
    <property type="match status" value="1"/>
</dbReference>
<accession>A0A4Y2VCB1</accession>
<dbReference type="PANTHER" id="PTHR45786:SF74">
    <property type="entry name" value="ATP-DEPENDENT DNA HELICASE"/>
    <property type="match status" value="1"/>
</dbReference>
<dbReference type="Proteomes" id="UP000499080">
    <property type="component" value="Unassembled WGS sequence"/>
</dbReference>
<reference evidence="1 2" key="1">
    <citation type="journal article" date="2019" name="Sci. Rep.">
        <title>Orb-weaving spider Araneus ventricosus genome elucidates the spidroin gene catalogue.</title>
        <authorList>
            <person name="Kono N."/>
            <person name="Nakamura H."/>
            <person name="Ohtoshi R."/>
            <person name="Moran D.A.P."/>
            <person name="Shinohara A."/>
            <person name="Yoshida Y."/>
            <person name="Fujiwara M."/>
            <person name="Mori M."/>
            <person name="Tomita M."/>
            <person name="Arakawa K."/>
        </authorList>
    </citation>
    <scope>NUCLEOTIDE SEQUENCE [LARGE SCALE GENOMIC DNA]</scope>
</reference>
<gene>
    <name evidence="1" type="ORF">AVEN_119396_1</name>
</gene>
<evidence type="ECO:0000313" key="2">
    <source>
        <dbReference type="Proteomes" id="UP000499080"/>
    </source>
</evidence>
<keyword evidence="2" id="KW-1185">Reference proteome</keyword>
<evidence type="ECO:0000313" key="1">
    <source>
        <dbReference type="EMBL" id="GBO22923.1"/>
    </source>
</evidence>
<protein>
    <submittedName>
        <fullName evidence="1">Uncharacterized protein</fullName>
    </submittedName>
</protein>
<organism evidence="1 2">
    <name type="scientific">Araneus ventricosus</name>
    <name type="common">Orbweaver spider</name>
    <name type="synonym">Epeira ventricosa</name>
    <dbReference type="NCBI Taxonomy" id="182803"/>
    <lineage>
        <taxon>Eukaryota</taxon>
        <taxon>Metazoa</taxon>
        <taxon>Ecdysozoa</taxon>
        <taxon>Arthropoda</taxon>
        <taxon>Chelicerata</taxon>
        <taxon>Arachnida</taxon>
        <taxon>Araneae</taxon>
        <taxon>Araneomorphae</taxon>
        <taxon>Entelegynae</taxon>
        <taxon>Araneoidea</taxon>
        <taxon>Araneidae</taxon>
        <taxon>Araneus</taxon>
    </lineage>
</organism>
<comment type="caution">
    <text evidence="1">The sequence shown here is derived from an EMBL/GenBank/DDBJ whole genome shotgun (WGS) entry which is preliminary data.</text>
</comment>
<proteinExistence type="predicted"/>
<dbReference type="EMBL" id="BGPR01045972">
    <property type="protein sequence ID" value="GBO22923.1"/>
    <property type="molecule type" value="Genomic_DNA"/>
</dbReference>
<sequence length="116" mass="13232">MARFWEKEVNSSGKYSECFHGNKIPLPEILKKLLTSDSLESKNYRKHIREYNSSLAFASMGAQITPPPGTGPYCYRIHGQIYHMVSPLYSDHNKPGYGQLYVFDASNAKFKTHGEK</sequence>